<dbReference type="InterPro" id="IPR003544">
    <property type="entry name" value="Cyt_c_biogenesis_CcmB"/>
</dbReference>
<keyword evidence="7 12" id="KW-0997">Cell inner membrane</keyword>
<keyword evidence="9 12" id="KW-0201">Cytochrome c-type biogenesis</keyword>
<comment type="function">
    <text evidence="1 12">Required for the export of heme to the periplasm for the biogenesis of c-type cytochromes.</text>
</comment>
<comment type="similarity">
    <text evidence="3 12">Belongs to the CcmB/CycW/HelB family.</text>
</comment>
<feature type="transmembrane region" description="Helical" evidence="13">
    <location>
        <begin position="46"/>
        <end position="67"/>
    </location>
</feature>
<reference evidence="15" key="1">
    <citation type="journal article" date="2019" name="Int. J. Syst. Evol. Microbiol.">
        <title>The Global Catalogue of Microorganisms (GCM) 10K type strain sequencing project: providing services to taxonomists for standard genome sequencing and annotation.</title>
        <authorList>
            <consortium name="The Broad Institute Genomics Platform"/>
            <consortium name="The Broad Institute Genome Sequencing Center for Infectious Disease"/>
            <person name="Wu L."/>
            <person name="Ma J."/>
        </authorList>
    </citation>
    <scope>NUCLEOTIDE SEQUENCE [LARGE SCALE GENOMIC DNA]</scope>
    <source>
        <strain evidence="15">KCTC 42964</strain>
    </source>
</reference>
<evidence type="ECO:0000256" key="9">
    <source>
        <dbReference type="ARBA" id="ARBA00022748"/>
    </source>
</evidence>
<keyword evidence="8 13" id="KW-0812">Transmembrane</keyword>
<dbReference type="PANTHER" id="PTHR30070:SF1">
    <property type="entry name" value="CYTOCHROME C BIOGENESIS B-RELATED"/>
    <property type="match status" value="1"/>
</dbReference>
<comment type="caution">
    <text evidence="14">The sequence shown here is derived from an EMBL/GenBank/DDBJ whole genome shotgun (WGS) entry which is preliminary data.</text>
</comment>
<dbReference type="RefSeq" id="WP_379899461.1">
    <property type="nucleotide sequence ID" value="NZ_JBHRTR010000020.1"/>
</dbReference>
<evidence type="ECO:0000256" key="2">
    <source>
        <dbReference type="ARBA" id="ARBA00004429"/>
    </source>
</evidence>
<keyword evidence="10 13" id="KW-1133">Transmembrane helix</keyword>
<evidence type="ECO:0000256" key="1">
    <source>
        <dbReference type="ARBA" id="ARBA00002442"/>
    </source>
</evidence>
<dbReference type="NCBIfam" id="TIGR01190">
    <property type="entry name" value="ccmB"/>
    <property type="match status" value="1"/>
</dbReference>
<name>A0ABV7KXZ2_9PROT</name>
<dbReference type="Proteomes" id="UP001595528">
    <property type="component" value="Unassembled WGS sequence"/>
</dbReference>
<evidence type="ECO:0000256" key="5">
    <source>
        <dbReference type="ARBA" id="ARBA00022448"/>
    </source>
</evidence>
<evidence type="ECO:0000313" key="15">
    <source>
        <dbReference type="Proteomes" id="UP001595528"/>
    </source>
</evidence>
<evidence type="ECO:0000256" key="12">
    <source>
        <dbReference type="PIRNR" id="PIRNR002764"/>
    </source>
</evidence>
<dbReference type="PIRSF" id="PIRSF002764">
    <property type="entry name" value="CcmB"/>
    <property type="match status" value="1"/>
</dbReference>
<comment type="subcellular location">
    <subcellularLocation>
        <location evidence="2">Cell inner membrane</location>
        <topology evidence="2">Multi-pass membrane protein</topology>
    </subcellularLocation>
</comment>
<dbReference type="PRINTS" id="PR01414">
    <property type="entry name" value="CCMBBIOGNSIS"/>
</dbReference>
<organism evidence="14 15">
    <name type="scientific">Marinibaculum pumilum</name>
    <dbReference type="NCBI Taxonomy" id="1766165"/>
    <lineage>
        <taxon>Bacteria</taxon>
        <taxon>Pseudomonadati</taxon>
        <taxon>Pseudomonadota</taxon>
        <taxon>Alphaproteobacteria</taxon>
        <taxon>Rhodospirillales</taxon>
        <taxon>Rhodospirillaceae</taxon>
        <taxon>Marinibaculum</taxon>
    </lineage>
</organism>
<evidence type="ECO:0000256" key="11">
    <source>
        <dbReference type="ARBA" id="ARBA00023136"/>
    </source>
</evidence>
<protein>
    <recommendedName>
        <fullName evidence="4 12">Heme exporter protein B</fullName>
    </recommendedName>
</protein>
<sequence>MAAFRALVQRDLRLAVRQGGATVLVLIFFVLAVTLFPLGVGPAPEVLSRIAPGVLWVAALLSALMSLERLFQADFADGTLDILALGRLPMPVVVLAKALAHWLTAGLPLTLLGPPLALSLALPVEALGAAWIAMALGTPCLTLLGAIGAALTVGVRRGGPLLALLVLPLYIPTLIFGAAAVDAAAFGLAAVPHLLLLGATLCVALVLAPWAAAAALRLSLE</sequence>
<evidence type="ECO:0000256" key="6">
    <source>
        <dbReference type="ARBA" id="ARBA00022475"/>
    </source>
</evidence>
<gene>
    <name evidence="14" type="primary">ccmB</name>
    <name evidence="14" type="ORF">ACFOGJ_07715</name>
</gene>
<dbReference type="EMBL" id="JBHRTR010000020">
    <property type="protein sequence ID" value="MFC3227109.1"/>
    <property type="molecule type" value="Genomic_DNA"/>
</dbReference>
<keyword evidence="6 12" id="KW-1003">Cell membrane</keyword>
<accession>A0ABV7KXZ2</accession>
<keyword evidence="11 12" id="KW-0472">Membrane</keyword>
<evidence type="ECO:0000256" key="13">
    <source>
        <dbReference type="SAM" id="Phobius"/>
    </source>
</evidence>
<keyword evidence="5 12" id="KW-0813">Transport</keyword>
<evidence type="ECO:0000256" key="7">
    <source>
        <dbReference type="ARBA" id="ARBA00022519"/>
    </source>
</evidence>
<feature type="transmembrane region" description="Helical" evidence="13">
    <location>
        <begin position="161"/>
        <end position="188"/>
    </location>
</feature>
<dbReference type="PANTHER" id="PTHR30070">
    <property type="entry name" value="HEME EXPORTER PROTEIN B"/>
    <property type="match status" value="1"/>
</dbReference>
<evidence type="ECO:0000313" key="14">
    <source>
        <dbReference type="EMBL" id="MFC3227109.1"/>
    </source>
</evidence>
<dbReference type="Pfam" id="PF03379">
    <property type="entry name" value="CcmB"/>
    <property type="match status" value="1"/>
</dbReference>
<evidence type="ECO:0000256" key="8">
    <source>
        <dbReference type="ARBA" id="ARBA00022692"/>
    </source>
</evidence>
<keyword evidence="15" id="KW-1185">Reference proteome</keyword>
<feature type="transmembrane region" description="Helical" evidence="13">
    <location>
        <begin position="21"/>
        <end position="40"/>
    </location>
</feature>
<dbReference type="InterPro" id="IPR026031">
    <property type="entry name" value="Cyt_c_CcmB_bac"/>
</dbReference>
<proteinExistence type="inferred from homology"/>
<evidence type="ECO:0000256" key="10">
    <source>
        <dbReference type="ARBA" id="ARBA00022989"/>
    </source>
</evidence>
<feature type="transmembrane region" description="Helical" evidence="13">
    <location>
        <begin position="194"/>
        <end position="216"/>
    </location>
</feature>
<evidence type="ECO:0000256" key="3">
    <source>
        <dbReference type="ARBA" id="ARBA00010544"/>
    </source>
</evidence>
<evidence type="ECO:0000256" key="4">
    <source>
        <dbReference type="ARBA" id="ARBA00016452"/>
    </source>
</evidence>
<feature type="transmembrane region" description="Helical" evidence="13">
    <location>
        <begin position="88"/>
        <end position="109"/>
    </location>
</feature>
<feature type="transmembrane region" description="Helical" evidence="13">
    <location>
        <begin position="129"/>
        <end position="154"/>
    </location>
</feature>